<dbReference type="InterPro" id="IPR006976">
    <property type="entry name" value="VanZ-like"/>
</dbReference>
<proteinExistence type="predicted"/>
<gene>
    <name evidence="3" type="ORF">SKC38_00775</name>
</gene>
<keyword evidence="4" id="KW-1185">Reference proteome</keyword>
<dbReference type="RefSeq" id="WP_377974249.1">
    <property type="nucleotide sequence ID" value="NZ_JBBKYA010000001.1"/>
</dbReference>
<dbReference type="EMBL" id="JBBKYA010000001">
    <property type="protein sequence ID" value="MFD3274757.1"/>
    <property type="molecule type" value="Genomic_DNA"/>
</dbReference>
<sequence>MKIFTRTLIAFYLLLLIKFVVFKDLDMILVGHMRFYFGGTQTGDPNWIPFKTIASYFMGNKGLLIVGLNLAGNLLLLAPIGFLIPAGFPDIRRNTIFMLALCTSLSIEIIQHIFQIGFFDIDDVLLNSLGFILGYYFCALLPGNWQKAFTLMFSIILLGLLLYYLSHSVPMNPMPLR</sequence>
<dbReference type="PANTHER" id="PTHR36834:SF1">
    <property type="entry name" value="INTEGRAL MEMBRANE PROTEIN"/>
    <property type="match status" value="1"/>
</dbReference>
<dbReference type="PANTHER" id="PTHR36834">
    <property type="entry name" value="MEMBRANE PROTEIN-RELATED"/>
    <property type="match status" value="1"/>
</dbReference>
<dbReference type="Pfam" id="PF04892">
    <property type="entry name" value="VanZ"/>
    <property type="match status" value="1"/>
</dbReference>
<evidence type="ECO:0000259" key="2">
    <source>
        <dbReference type="Pfam" id="PF04892"/>
    </source>
</evidence>
<feature type="domain" description="VanZ-like" evidence="2">
    <location>
        <begin position="10"/>
        <end position="140"/>
    </location>
</feature>
<reference evidence="3 4" key="1">
    <citation type="submission" date="2024-03" db="EMBL/GenBank/DDBJ databases">
        <title>Aquirufa genome sequencing.</title>
        <authorList>
            <person name="Pitt A."/>
            <person name="Hahn M.W."/>
        </authorList>
    </citation>
    <scope>NUCLEOTIDE SEQUENCE [LARGE SCALE GENOMIC DNA]</scope>
    <source>
        <strain evidence="3 4">PLAD-142S6K</strain>
    </source>
</reference>
<comment type="caution">
    <text evidence="3">The sequence shown here is derived from an EMBL/GenBank/DDBJ whole genome shotgun (WGS) entry which is preliminary data.</text>
</comment>
<evidence type="ECO:0000313" key="3">
    <source>
        <dbReference type="EMBL" id="MFD3274757.1"/>
    </source>
</evidence>
<evidence type="ECO:0000256" key="1">
    <source>
        <dbReference type="SAM" id="Phobius"/>
    </source>
</evidence>
<dbReference type="Proteomes" id="UP001598114">
    <property type="component" value="Unassembled WGS sequence"/>
</dbReference>
<accession>A0ABW6D372</accession>
<feature type="transmembrane region" description="Helical" evidence="1">
    <location>
        <begin position="63"/>
        <end position="84"/>
    </location>
</feature>
<keyword evidence="1" id="KW-0472">Membrane</keyword>
<keyword evidence="1" id="KW-0812">Transmembrane</keyword>
<keyword evidence="1" id="KW-1133">Transmembrane helix</keyword>
<dbReference type="InterPro" id="IPR053150">
    <property type="entry name" value="Teicoplanin_resist-assoc"/>
</dbReference>
<name>A0ABW6D372_9BACT</name>
<feature type="transmembrane region" description="Helical" evidence="1">
    <location>
        <begin position="148"/>
        <end position="166"/>
    </location>
</feature>
<feature type="transmembrane region" description="Helical" evidence="1">
    <location>
        <begin position="96"/>
        <end position="118"/>
    </location>
</feature>
<organism evidence="3 4">
    <name type="scientific">Aquirufa echingensis</name>
    <dbReference type="NCBI Taxonomy" id="3096516"/>
    <lineage>
        <taxon>Bacteria</taxon>
        <taxon>Pseudomonadati</taxon>
        <taxon>Bacteroidota</taxon>
        <taxon>Cytophagia</taxon>
        <taxon>Cytophagales</taxon>
        <taxon>Flectobacillaceae</taxon>
        <taxon>Aquirufa</taxon>
    </lineage>
</organism>
<feature type="transmembrane region" description="Helical" evidence="1">
    <location>
        <begin position="124"/>
        <end position="141"/>
    </location>
</feature>
<protein>
    <submittedName>
        <fullName evidence="3">VanZ family protein</fullName>
    </submittedName>
</protein>
<evidence type="ECO:0000313" key="4">
    <source>
        <dbReference type="Proteomes" id="UP001598114"/>
    </source>
</evidence>